<evidence type="ECO:0000256" key="4">
    <source>
        <dbReference type="ARBA" id="ARBA00022741"/>
    </source>
</evidence>
<dbReference type="GO" id="GO:0005874">
    <property type="term" value="C:microtubule"/>
    <property type="evidence" value="ECO:0007669"/>
    <property type="project" value="UniProtKB-KW"/>
</dbReference>
<dbReference type="PRINTS" id="PR00380">
    <property type="entry name" value="KINESINHEAVY"/>
</dbReference>
<dbReference type="EMBL" id="VZZV01000111">
    <property type="protein sequence ID" value="NXW15459.1"/>
    <property type="molecule type" value="Genomic_DNA"/>
</dbReference>
<dbReference type="CDD" id="cd23649">
    <property type="entry name" value="Khc_CBD_cc"/>
    <property type="match status" value="1"/>
</dbReference>
<dbReference type="InterPro" id="IPR059182">
    <property type="entry name" value="Khc_C"/>
</dbReference>
<evidence type="ECO:0000256" key="10">
    <source>
        <dbReference type="RuleBase" id="RU000394"/>
    </source>
</evidence>
<keyword evidence="15" id="KW-1185">Reference proteome</keyword>
<evidence type="ECO:0000256" key="6">
    <source>
        <dbReference type="ARBA" id="ARBA00023054"/>
    </source>
</evidence>
<dbReference type="Proteomes" id="UP000562238">
    <property type="component" value="Unassembled WGS sequence"/>
</dbReference>
<feature type="coiled-coil region" evidence="11">
    <location>
        <begin position="824"/>
        <end position="911"/>
    </location>
</feature>
<sequence length="954" mass="109016">MADPAECSIKVMCRFRPLNEAEILRGDKFIPKFKGDETVVIGQGKPYVFDRVLPPNTTQEQVYNACAKQIVKDVLEGYNGTIFAYGQTSSGKTHTMEGKLHDPQLMGIIPRIAHDIFDHIYSMDENLEFHIKVSYFEIYLDKIRDLLDVSKTNLAVHEDKNRVPYVKGCTERFVSSPEEVLDVIDEGKANRHVAVTNMNEHSSRSHSIFLINIKQENVETEKKLSGKLYLVDLAGSEKVSKTGAEGAVLDEAKNINKSLSALGNVISALAEGTVSNPVLYSKMTRILQDSLGGNCRTTIVICCSPSVFNEAETKSTLMFGQRAKTIKNTVSVNLELTAEEWKKKYEKEKDKNKSLKNVIQHLELELNRWRNGEAVPEDEQISAKDQKNLEPCDNTPIIDNITPVVASISTEEKQKYDEEIASLYRQLDDKDDEINQQSQLAEKLKQQMLDQEELLASTRRDYEKIQEELTRLQIENEAAKDEVKEVLQALEELAVNYDQKSQEVEDKTRANEQLADELAQKSSALTATQRELGQLQELSNHQKKRATEILNLLLKDLGEIGGIIGTNDVKTLADVNGVIEEEFTMARLYISKMKSEVKSLVNRSKQLESAQIDSNRKMNASERELAACQLLISQHEAKIKSLTDYMQNMEQKRRQLEESQDSLNEELAKLRAQEKMHEVSFKDKEKEHLTRLQDAEEMKKALEQQMESHREAHQKQLSRLRDEIEEKQKIIDEIREYKLQLEQEKLSADYDKLKIEDQEREMKLEKLILLNDKREQAREDLKGLEETVGIRLSCFYNLRKLFVQDLTTRVKKSVELDSDDGGGSAAQKQKISFLENNLEQLTKVHKQLVRDNADLRCELPKLEKRLRATAERVKALESALKEAKENAMRDRKRYQQEVDRIKEAVRAKNMARRAHSAQIAKPIRPGHYPASSPTAVHAIRGGGMSNSSYYHNTK</sequence>
<evidence type="ECO:0000313" key="15">
    <source>
        <dbReference type="Proteomes" id="UP000562238"/>
    </source>
</evidence>
<dbReference type="InterPro" id="IPR001752">
    <property type="entry name" value="Kinesin_motor_dom"/>
</dbReference>
<dbReference type="InterPro" id="IPR027417">
    <property type="entry name" value="P-loop_NTPase"/>
</dbReference>
<evidence type="ECO:0000313" key="14">
    <source>
        <dbReference type="EMBL" id="NXW15459.1"/>
    </source>
</evidence>
<feature type="coiled-coil region" evidence="11">
    <location>
        <begin position="331"/>
        <end position="372"/>
    </location>
</feature>
<feature type="binding site" evidence="9">
    <location>
        <begin position="86"/>
        <end position="93"/>
    </location>
    <ligand>
        <name>ATP</name>
        <dbReference type="ChEBI" id="CHEBI:30616"/>
    </ligand>
</feature>
<dbReference type="SUPFAM" id="SSF52540">
    <property type="entry name" value="P-loop containing nucleoside triphosphate hydrolases"/>
    <property type="match status" value="1"/>
</dbReference>
<proteinExistence type="inferred from homology"/>
<feature type="compositionally biased region" description="Polar residues" evidence="12">
    <location>
        <begin position="945"/>
        <end position="954"/>
    </location>
</feature>
<dbReference type="SMART" id="SM00129">
    <property type="entry name" value="KISc"/>
    <property type="match status" value="1"/>
</dbReference>
<dbReference type="Gene3D" id="3.40.850.10">
    <property type="entry name" value="Kinesin motor domain"/>
    <property type="match status" value="1"/>
</dbReference>
<feature type="coiled-coil region" evidence="11">
    <location>
        <begin position="413"/>
        <end position="531"/>
    </location>
</feature>
<evidence type="ECO:0000256" key="7">
    <source>
        <dbReference type="ARBA" id="ARBA00023175"/>
    </source>
</evidence>
<dbReference type="InterPro" id="IPR027640">
    <property type="entry name" value="Kinesin-like_fam"/>
</dbReference>
<comment type="similarity">
    <text evidence="9 10">Belongs to the TRAFAC class myosin-kinesin ATPase superfamily. Kinesin family.</text>
</comment>
<keyword evidence="3 10" id="KW-0493">Microtubule</keyword>
<evidence type="ECO:0000256" key="3">
    <source>
        <dbReference type="ARBA" id="ARBA00022701"/>
    </source>
</evidence>
<feature type="coiled-coil region" evidence="11">
    <location>
        <begin position="590"/>
        <end position="787"/>
    </location>
</feature>
<dbReference type="PANTHER" id="PTHR47968">
    <property type="entry name" value="CENTROMERE PROTEIN E"/>
    <property type="match status" value="1"/>
</dbReference>
<dbReference type="InterPro" id="IPR036961">
    <property type="entry name" value="Kinesin_motor_dom_sf"/>
</dbReference>
<comment type="subcellular location">
    <subcellularLocation>
        <location evidence="1">Cytoplasm</location>
        <location evidence="1">Cytoskeleton</location>
    </subcellularLocation>
</comment>
<feature type="region of interest" description="Disordered" evidence="12">
    <location>
        <begin position="923"/>
        <end position="954"/>
    </location>
</feature>
<dbReference type="GO" id="GO:0003777">
    <property type="term" value="F:microtubule motor activity"/>
    <property type="evidence" value="ECO:0007669"/>
    <property type="project" value="InterPro"/>
</dbReference>
<feature type="non-terminal residue" evidence="14">
    <location>
        <position position="1"/>
    </location>
</feature>
<feature type="domain" description="Kinesin motor" evidence="13">
    <location>
        <begin position="8"/>
        <end position="326"/>
    </location>
</feature>
<dbReference type="GO" id="GO:0007018">
    <property type="term" value="P:microtubule-based movement"/>
    <property type="evidence" value="ECO:0007669"/>
    <property type="project" value="InterPro"/>
</dbReference>
<dbReference type="CDD" id="cd01369">
    <property type="entry name" value="KISc_KHC_KIF5"/>
    <property type="match status" value="1"/>
</dbReference>
<name>A0A7L3ZQC5_9AVES</name>
<dbReference type="Pfam" id="PF00225">
    <property type="entry name" value="Kinesin"/>
    <property type="match status" value="1"/>
</dbReference>
<protein>
    <recommendedName>
        <fullName evidence="10">Kinesin-like protein</fullName>
    </recommendedName>
</protein>
<feature type="non-terminal residue" evidence="14">
    <location>
        <position position="954"/>
    </location>
</feature>
<evidence type="ECO:0000256" key="2">
    <source>
        <dbReference type="ARBA" id="ARBA00022490"/>
    </source>
</evidence>
<keyword evidence="6 11" id="KW-0175">Coiled coil</keyword>
<organism evidence="14 15">
    <name type="scientific">Circaetus pectoralis</name>
    <name type="common">black-chested snake-eagle</name>
    <dbReference type="NCBI Taxonomy" id="321084"/>
    <lineage>
        <taxon>Eukaryota</taxon>
        <taxon>Metazoa</taxon>
        <taxon>Chordata</taxon>
        <taxon>Craniata</taxon>
        <taxon>Vertebrata</taxon>
        <taxon>Euteleostomi</taxon>
        <taxon>Archelosauria</taxon>
        <taxon>Archosauria</taxon>
        <taxon>Dinosauria</taxon>
        <taxon>Saurischia</taxon>
        <taxon>Theropoda</taxon>
        <taxon>Coelurosauria</taxon>
        <taxon>Aves</taxon>
        <taxon>Neognathae</taxon>
        <taxon>Neoaves</taxon>
        <taxon>Telluraves</taxon>
        <taxon>Accipitrimorphae</taxon>
        <taxon>Accipitriformes</taxon>
        <taxon>Accipitridae</taxon>
        <taxon>Accipitrinae</taxon>
        <taxon>Circaetus</taxon>
    </lineage>
</organism>
<keyword evidence="2" id="KW-0963">Cytoplasm</keyword>
<evidence type="ECO:0000256" key="5">
    <source>
        <dbReference type="ARBA" id="ARBA00022840"/>
    </source>
</evidence>
<evidence type="ECO:0000256" key="11">
    <source>
        <dbReference type="SAM" id="Coils"/>
    </source>
</evidence>
<dbReference type="PANTHER" id="PTHR47968:SF70">
    <property type="entry name" value="KINESIN HEAVY CHAIN ISOFORM 5C"/>
    <property type="match status" value="1"/>
</dbReference>
<gene>
    <name evidence="14" type="primary">Kif5c</name>
    <name evidence="14" type="ORF">CIRPEC_R00942</name>
</gene>
<dbReference type="GO" id="GO:0005524">
    <property type="term" value="F:ATP binding"/>
    <property type="evidence" value="ECO:0007669"/>
    <property type="project" value="UniProtKB-UniRule"/>
</dbReference>
<evidence type="ECO:0000259" key="13">
    <source>
        <dbReference type="PROSITE" id="PS50067"/>
    </source>
</evidence>
<dbReference type="PROSITE" id="PS50067">
    <property type="entry name" value="KINESIN_MOTOR_2"/>
    <property type="match status" value="1"/>
</dbReference>
<dbReference type="FunFam" id="3.40.850.10:FF:000009">
    <property type="entry name" value="Kinesin-like protein"/>
    <property type="match status" value="1"/>
</dbReference>
<dbReference type="InterPro" id="IPR019821">
    <property type="entry name" value="Kinesin_motor_CS"/>
</dbReference>
<accession>A0A7L3ZQC5</accession>
<keyword evidence="7 9" id="KW-0505">Motor protein</keyword>
<dbReference type="Gene3D" id="6.10.250.1590">
    <property type="match status" value="1"/>
</dbReference>
<dbReference type="PROSITE" id="PS00411">
    <property type="entry name" value="KINESIN_MOTOR_1"/>
    <property type="match status" value="1"/>
</dbReference>
<evidence type="ECO:0000256" key="9">
    <source>
        <dbReference type="PROSITE-ProRule" id="PRU00283"/>
    </source>
</evidence>
<keyword evidence="8" id="KW-0206">Cytoskeleton</keyword>
<dbReference type="GO" id="GO:0008017">
    <property type="term" value="F:microtubule binding"/>
    <property type="evidence" value="ECO:0007669"/>
    <property type="project" value="InterPro"/>
</dbReference>
<comment type="caution">
    <text evidence="14">The sequence shown here is derived from an EMBL/GenBank/DDBJ whole genome shotgun (WGS) entry which is preliminary data.</text>
</comment>
<reference evidence="14 15" key="1">
    <citation type="submission" date="2019-09" db="EMBL/GenBank/DDBJ databases">
        <title>Bird 10,000 Genomes (B10K) Project - Family phase.</title>
        <authorList>
            <person name="Zhang G."/>
        </authorList>
    </citation>
    <scope>NUCLEOTIDE SEQUENCE [LARGE SCALE GENOMIC DNA]</scope>
    <source>
        <strain evidence="14">B10K-DU-010-60</strain>
        <tissue evidence="14">Muscle</tissue>
    </source>
</reference>
<evidence type="ECO:0000256" key="1">
    <source>
        <dbReference type="ARBA" id="ARBA00004245"/>
    </source>
</evidence>
<keyword evidence="5 9" id="KW-0067">ATP-binding</keyword>
<evidence type="ECO:0000256" key="12">
    <source>
        <dbReference type="SAM" id="MobiDB-lite"/>
    </source>
</evidence>
<keyword evidence="4 9" id="KW-0547">Nucleotide-binding</keyword>
<dbReference type="AlphaFoldDB" id="A0A7L3ZQC5"/>
<evidence type="ECO:0000256" key="8">
    <source>
        <dbReference type="ARBA" id="ARBA00023212"/>
    </source>
</evidence>